<dbReference type="STRING" id="1499966.U14_00611"/>
<proteinExistence type="predicted"/>
<dbReference type="SUPFAM" id="SSF159594">
    <property type="entry name" value="XCC0632-like"/>
    <property type="match status" value="1"/>
</dbReference>
<name>A0A0S6VQA9_9BACT</name>
<evidence type="ECO:0000313" key="3">
    <source>
        <dbReference type="EMBL" id="GAK49389.1"/>
    </source>
</evidence>
<feature type="signal peptide" evidence="1">
    <location>
        <begin position="1"/>
        <end position="25"/>
    </location>
</feature>
<feature type="chain" id="PRO_5006631403" description="ABC-type transport auxiliary lipoprotein component domain-containing protein" evidence="1">
    <location>
        <begin position="26"/>
        <end position="205"/>
    </location>
</feature>
<dbReference type="Pfam" id="PF03886">
    <property type="entry name" value="ABC_trans_aux"/>
    <property type="match status" value="1"/>
</dbReference>
<sequence length="205" mass="23433">MLINRSVFLLVSVSALFLLSGCSSPVPITHYYTFHPQSFANMPPAATAVPHIVAIDTFNADVPYQQERIVFRTSPYEVNFYEYRKWLRPPTDLVTEQMYHALRASGLFRDAQLSETGADYLLQGRIVMFEQWYEENQQASTVHVGIRYALMTADEERVVWTETIETSAKTPSLEILESIQAFETALQQNIQRAIANMGLAFKQEQ</sequence>
<keyword evidence="4" id="KW-1185">Reference proteome</keyword>
<dbReference type="PROSITE" id="PS51257">
    <property type="entry name" value="PROKAR_LIPOPROTEIN"/>
    <property type="match status" value="1"/>
</dbReference>
<dbReference type="InterPro" id="IPR005586">
    <property type="entry name" value="ABC_trans_aux"/>
</dbReference>
<dbReference type="EMBL" id="DF820455">
    <property type="protein sequence ID" value="GAK49389.1"/>
    <property type="molecule type" value="Genomic_DNA"/>
</dbReference>
<dbReference type="Gene3D" id="3.40.50.10610">
    <property type="entry name" value="ABC-type transport auxiliary lipoprotein component"/>
    <property type="match status" value="1"/>
</dbReference>
<accession>A0A0S6VQA9</accession>
<organism evidence="3">
    <name type="scientific">Candidatus Moduliflexus flocculans</name>
    <dbReference type="NCBI Taxonomy" id="1499966"/>
    <lineage>
        <taxon>Bacteria</taxon>
        <taxon>Candidatus Moduliflexota</taxon>
        <taxon>Candidatus Moduliflexia</taxon>
        <taxon>Candidatus Moduliflexales</taxon>
        <taxon>Candidatus Moduliflexaceae</taxon>
    </lineage>
</organism>
<evidence type="ECO:0000259" key="2">
    <source>
        <dbReference type="Pfam" id="PF03886"/>
    </source>
</evidence>
<evidence type="ECO:0000256" key="1">
    <source>
        <dbReference type="SAM" id="SignalP"/>
    </source>
</evidence>
<keyword evidence="1" id="KW-0732">Signal</keyword>
<dbReference type="HOGENOM" id="CLU_1270225_0_0_0"/>
<evidence type="ECO:0000313" key="4">
    <source>
        <dbReference type="Proteomes" id="UP000030700"/>
    </source>
</evidence>
<protein>
    <recommendedName>
        <fullName evidence="2">ABC-type transport auxiliary lipoprotein component domain-containing protein</fullName>
    </recommendedName>
</protein>
<feature type="domain" description="ABC-type transport auxiliary lipoprotein component" evidence="2">
    <location>
        <begin position="32"/>
        <end position="188"/>
    </location>
</feature>
<gene>
    <name evidence="3" type="ORF">U14_00611</name>
</gene>
<dbReference type="AlphaFoldDB" id="A0A0S6VQA9"/>
<reference evidence="3" key="1">
    <citation type="journal article" date="2015" name="PeerJ">
        <title>First genomic representation of candidate bacterial phylum KSB3 points to enhanced environmental sensing as a trigger of wastewater bulking.</title>
        <authorList>
            <person name="Sekiguchi Y."/>
            <person name="Ohashi A."/>
            <person name="Parks D.H."/>
            <person name="Yamauchi T."/>
            <person name="Tyson G.W."/>
            <person name="Hugenholtz P."/>
        </authorList>
    </citation>
    <scope>NUCLEOTIDE SEQUENCE [LARGE SCALE GENOMIC DNA]</scope>
</reference>
<dbReference type="Proteomes" id="UP000030700">
    <property type="component" value="Unassembled WGS sequence"/>
</dbReference>